<dbReference type="OMA" id="ILHRAVW"/>
<evidence type="ECO:0000256" key="1">
    <source>
        <dbReference type="ARBA" id="ARBA00022737"/>
    </source>
</evidence>
<dbReference type="Proteomes" id="UP000037923">
    <property type="component" value="Unassembled WGS sequence"/>
</dbReference>
<evidence type="ECO:0000313" key="4">
    <source>
        <dbReference type="EMBL" id="KPA79532.1"/>
    </source>
</evidence>
<dbReference type="SUPFAM" id="SSF48403">
    <property type="entry name" value="Ankyrin repeat"/>
    <property type="match status" value="1"/>
</dbReference>
<dbReference type="VEuPathDB" id="TriTrypDB:LpyrH10_10_1210"/>
<dbReference type="SMART" id="SM00248">
    <property type="entry name" value="ANK"/>
    <property type="match status" value="4"/>
</dbReference>
<dbReference type="AlphaFoldDB" id="A0A0N0VF42"/>
<dbReference type="InterPro" id="IPR036770">
    <property type="entry name" value="Ankyrin_rpt-contain_sf"/>
</dbReference>
<gene>
    <name evidence="4" type="ORF">ABB37_05352</name>
</gene>
<feature type="repeat" description="ANK" evidence="3">
    <location>
        <begin position="137"/>
        <end position="159"/>
    </location>
</feature>
<organism evidence="4 5">
    <name type="scientific">Leptomonas pyrrhocoris</name>
    <name type="common">Firebug parasite</name>
    <dbReference type="NCBI Taxonomy" id="157538"/>
    <lineage>
        <taxon>Eukaryota</taxon>
        <taxon>Discoba</taxon>
        <taxon>Euglenozoa</taxon>
        <taxon>Kinetoplastea</taxon>
        <taxon>Metakinetoplastina</taxon>
        <taxon>Trypanosomatida</taxon>
        <taxon>Trypanosomatidae</taxon>
        <taxon>Leishmaniinae</taxon>
        <taxon>Leptomonas</taxon>
    </lineage>
</organism>
<name>A0A0N0VF42_LEPPY</name>
<proteinExistence type="predicted"/>
<evidence type="ECO:0000313" key="5">
    <source>
        <dbReference type="Proteomes" id="UP000037923"/>
    </source>
</evidence>
<comment type="caution">
    <text evidence="4">The sequence shown here is derived from an EMBL/GenBank/DDBJ whole genome shotgun (WGS) entry which is preliminary data.</text>
</comment>
<dbReference type="PROSITE" id="PS50297">
    <property type="entry name" value="ANK_REP_REGION"/>
    <property type="match status" value="1"/>
</dbReference>
<dbReference type="EMBL" id="LGTL01000010">
    <property type="protein sequence ID" value="KPA79532.1"/>
    <property type="molecule type" value="Genomic_DNA"/>
</dbReference>
<keyword evidence="1" id="KW-0677">Repeat</keyword>
<dbReference type="OrthoDB" id="10057496at2759"/>
<evidence type="ECO:0000256" key="3">
    <source>
        <dbReference type="PROSITE-ProRule" id="PRU00023"/>
    </source>
</evidence>
<keyword evidence="5" id="KW-1185">Reference proteome</keyword>
<dbReference type="Pfam" id="PF12796">
    <property type="entry name" value="Ank_2"/>
    <property type="match status" value="2"/>
</dbReference>
<keyword evidence="2 3" id="KW-0040">ANK repeat</keyword>
<dbReference type="PROSITE" id="PS50088">
    <property type="entry name" value="ANK_REPEAT"/>
    <property type="match status" value="1"/>
</dbReference>
<dbReference type="Gene3D" id="1.25.40.20">
    <property type="entry name" value="Ankyrin repeat-containing domain"/>
    <property type="match status" value="2"/>
</dbReference>
<sequence length="254" mass="27401">MLASSLRVNELLQAVVQGNLSAVMECVSPANVNYTDPQYRLSLVMWAVSLGRLPTVEVLLSRGASLSQLDRYGFSILHRAVWSADIPTIHMVLFQTPLATSASSSSPADKDCAQRSSRDLTWRPGAQRLVNTVHAPTGRTPVMLAAVRGHTGVVRFLLETCGADPFQRDHLGFAAIDLAALSGHLQMVRLFLQLAVAQNGDGCGDGAAYVFPSTQRSAEDYCEVAQTLPQRQRLFALNKILNANLAEASRVAAA</sequence>
<dbReference type="PANTHER" id="PTHR24161:SF85">
    <property type="entry name" value="PALMITOYLTRANSFERASE HIP14"/>
    <property type="match status" value="1"/>
</dbReference>
<dbReference type="GeneID" id="26905642"/>
<dbReference type="PANTHER" id="PTHR24161">
    <property type="entry name" value="ANK_REP_REGION DOMAIN-CONTAINING PROTEIN-RELATED"/>
    <property type="match status" value="1"/>
</dbReference>
<dbReference type="InterPro" id="IPR002110">
    <property type="entry name" value="Ankyrin_rpt"/>
</dbReference>
<reference evidence="4 5" key="1">
    <citation type="submission" date="2015-07" db="EMBL/GenBank/DDBJ databases">
        <title>High-quality genome of monoxenous trypanosomatid Leptomonas pyrrhocoris.</title>
        <authorList>
            <person name="Flegontov P."/>
            <person name="Butenko A."/>
            <person name="Firsov S."/>
            <person name="Vlcek C."/>
            <person name="Logacheva M.D."/>
            <person name="Field M."/>
            <person name="Filatov D."/>
            <person name="Flegontova O."/>
            <person name="Gerasimov E."/>
            <person name="Jackson A.P."/>
            <person name="Kelly S."/>
            <person name="Opperdoes F."/>
            <person name="O'Reilly A."/>
            <person name="Votypka J."/>
            <person name="Yurchenko V."/>
            <person name="Lukes J."/>
        </authorList>
    </citation>
    <scope>NUCLEOTIDE SEQUENCE [LARGE SCALE GENOMIC DNA]</scope>
    <source>
        <strain evidence="4">H10</strain>
    </source>
</reference>
<accession>A0A0N0VF42</accession>
<protein>
    <submittedName>
        <fullName evidence="4">Uncharacterized protein</fullName>
    </submittedName>
</protein>
<dbReference type="RefSeq" id="XP_015657971.1">
    <property type="nucleotide sequence ID" value="XM_015803329.1"/>
</dbReference>
<evidence type="ECO:0000256" key="2">
    <source>
        <dbReference type="ARBA" id="ARBA00023043"/>
    </source>
</evidence>